<evidence type="ECO:0000256" key="4">
    <source>
        <dbReference type="ARBA" id="ARBA00065222"/>
    </source>
</evidence>
<dbReference type="Pfam" id="PF02779">
    <property type="entry name" value="Transket_pyr"/>
    <property type="match status" value="1"/>
</dbReference>
<dbReference type="EMBL" id="AZRN01000021">
    <property type="protein sequence ID" value="PNR99415.1"/>
    <property type="molecule type" value="Genomic_DNA"/>
</dbReference>
<reference evidence="6 7" key="1">
    <citation type="submission" date="2013-12" db="EMBL/GenBank/DDBJ databases">
        <title>Comparative genomics of Petrotoga isolates.</title>
        <authorList>
            <person name="Nesbo C.L."/>
            <person name="Charchuk R."/>
            <person name="Chow K."/>
        </authorList>
    </citation>
    <scope>NUCLEOTIDE SEQUENCE [LARGE SCALE GENOMIC DNA]</scope>
    <source>
        <strain evidence="6 7">DSM 14811</strain>
    </source>
</reference>
<dbReference type="GO" id="GO:0016491">
    <property type="term" value="F:oxidoreductase activity"/>
    <property type="evidence" value="ECO:0007669"/>
    <property type="project" value="UniProtKB-KW"/>
</dbReference>
<evidence type="ECO:0000256" key="2">
    <source>
        <dbReference type="ARBA" id="ARBA00023002"/>
    </source>
</evidence>
<dbReference type="SUPFAM" id="SSF52518">
    <property type="entry name" value="Thiamin diphosphate-binding fold (THDP-binding)"/>
    <property type="match status" value="1"/>
</dbReference>
<dbReference type="InterPro" id="IPR029061">
    <property type="entry name" value="THDP-binding"/>
</dbReference>
<dbReference type="SMART" id="SM00861">
    <property type="entry name" value="Transket_pyr"/>
    <property type="match status" value="1"/>
</dbReference>
<comment type="subunit">
    <text evidence="4">Heterotetramer of two alpha and two beta chains. Directly associated with ODBA in the E1 complex.</text>
</comment>
<protein>
    <submittedName>
        <fullName evidence="6">Pyruvate dehydrogenase subunit beta</fullName>
    </submittedName>
</protein>
<comment type="cofactor">
    <cofactor evidence="1">
        <name>thiamine diphosphate</name>
        <dbReference type="ChEBI" id="CHEBI:58937"/>
    </cofactor>
</comment>
<dbReference type="Pfam" id="PF02780">
    <property type="entry name" value="Transketolase_C"/>
    <property type="match status" value="1"/>
</dbReference>
<dbReference type="NCBIfam" id="NF006667">
    <property type="entry name" value="PRK09212.1"/>
    <property type="match status" value="1"/>
</dbReference>
<dbReference type="InterPro" id="IPR009014">
    <property type="entry name" value="Transketo_C/PFOR_II"/>
</dbReference>
<accession>A0A2K1P9D6</accession>
<dbReference type="Gene3D" id="3.40.50.970">
    <property type="match status" value="1"/>
</dbReference>
<evidence type="ECO:0000313" key="7">
    <source>
        <dbReference type="Proteomes" id="UP000236604"/>
    </source>
</evidence>
<sequence>MARKLPMHRAISEAIAQEMERDPSVFVMGEDVGKYGGIFGATTGLLDKFGPERIKDTPISESAFFGGALGAASKGMRPIAELMFVDFFGVAMDQIYNHIAKVHYMSNGNVKLPLVITTAIGGGYNDAAQHSQTLYSIFAHVPGLKVVIPSNAYDAKGLMISAIRDDNPVMYFFHKGLLGIGWMPSPEEAATEVPEEPYSIPIGQAKVIREGKDITVVSVAKTLYEAKKAAEELENEGIDVEIIDLRSLVPLDKKTVVESVKKTGRLLVVDEDYLSYGMSGEIIASVSEEIGDQLKALPRRIAFPDVPIPYSRVLEQFTLPSADKIISTCKQMIK</sequence>
<dbReference type="AlphaFoldDB" id="A0A2K1P9D6"/>
<dbReference type="FunFam" id="3.40.50.970:FF:000001">
    <property type="entry name" value="Pyruvate dehydrogenase E1 beta subunit"/>
    <property type="match status" value="1"/>
</dbReference>
<dbReference type="InterPro" id="IPR005475">
    <property type="entry name" value="Transketolase-like_Pyr-bd"/>
</dbReference>
<dbReference type="FunFam" id="3.40.50.920:FF:000001">
    <property type="entry name" value="Pyruvate dehydrogenase E1 beta subunit"/>
    <property type="match status" value="1"/>
</dbReference>
<evidence type="ECO:0000259" key="5">
    <source>
        <dbReference type="SMART" id="SM00861"/>
    </source>
</evidence>
<comment type="caution">
    <text evidence="6">The sequence shown here is derived from an EMBL/GenBank/DDBJ whole genome shotgun (WGS) entry which is preliminary data.</text>
</comment>
<keyword evidence="3" id="KW-0786">Thiamine pyrophosphate</keyword>
<dbReference type="RefSeq" id="WP_103077041.1">
    <property type="nucleotide sequence ID" value="NZ_AZRN01000021.1"/>
</dbReference>
<dbReference type="InterPro" id="IPR033248">
    <property type="entry name" value="Transketolase_C"/>
</dbReference>
<keyword evidence="7" id="KW-1185">Reference proteome</keyword>
<evidence type="ECO:0000256" key="3">
    <source>
        <dbReference type="ARBA" id="ARBA00023052"/>
    </source>
</evidence>
<dbReference type="CDD" id="cd07036">
    <property type="entry name" value="TPP_PYR_E1-PDHc-beta_like"/>
    <property type="match status" value="1"/>
</dbReference>
<keyword evidence="6" id="KW-0670">Pyruvate</keyword>
<organism evidence="6 7">
    <name type="scientific">Petrotoga mexicana DSM 14811</name>
    <dbReference type="NCBI Taxonomy" id="1122954"/>
    <lineage>
        <taxon>Bacteria</taxon>
        <taxon>Thermotogati</taxon>
        <taxon>Thermotogota</taxon>
        <taxon>Thermotogae</taxon>
        <taxon>Petrotogales</taxon>
        <taxon>Petrotogaceae</taxon>
        <taxon>Petrotoga</taxon>
    </lineage>
</organism>
<feature type="domain" description="Transketolase-like pyrimidine-binding" evidence="5">
    <location>
        <begin position="5"/>
        <end position="180"/>
    </location>
</feature>
<dbReference type="PANTHER" id="PTHR43257:SF2">
    <property type="entry name" value="PYRUVATE DEHYDROGENASE E1 COMPONENT SUBUNIT BETA"/>
    <property type="match status" value="1"/>
</dbReference>
<dbReference type="Gene3D" id="3.40.50.920">
    <property type="match status" value="1"/>
</dbReference>
<gene>
    <name evidence="6" type="ORF">X927_05400</name>
</gene>
<name>A0A2K1P9D6_9BACT</name>
<dbReference type="Proteomes" id="UP000236604">
    <property type="component" value="Unassembled WGS sequence"/>
</dbReference>
<dbReference type="PANTHER" id="PTHR43257">
    <property type="entry name" value="PYRUVATE DEHYDROGENASE E1 COMPONENT BETA SUBUNIT"/>
    <property type="match status" value="1"/>
</dbReference>
<dbReference type="SUPFAM" id="SSF52922">
    <property type="entry name" value="TK C-terminal domain-like"/>
    <property type="match status" value="1"/>
</dbReference>
<evidence type="ECO:0000313" key="6">
    <source>
        <dbReference type="EMBL" id="PNR99415.1"/>
    </source>
</evidence>
<evidence type="ECO:0000256" key="1">
    <source>
        <dbReference type="ARBA" id="ARBA00001964"/>
    </source>
</evidence>
<proteinExistence type="predicted"/>
<keyword evidence="2" id="KW-0560">Oxidoreductase</keyword>